<evidence type="ECO:0000259" key="1">
    <source>
        <dbReference type="Pfam" id="PF00535"/>
    </source>
</evidence>
<dbReference type="Gene3D" id="3.90.550.10">
    <property type="entry name" value="Spore Coat Polysaccharide Biosynthesis Protein SpsA, Chain A"/>
    <property type="match status" value="1"/>
</dbReference>
<evidence type="ECO:0000313" key="3">
    <source>
        <dbReference type="Proteomes" id="UP001570511"/>
    </source>
</evidence>
<dbReference type="Proteomes" id="UP001570511">
    <property type="component" value="Unassembled WGS sequence"/>
</dbReference>
<proteinExistence type="predicted"/>
<keyword evidence="2" id="KW-0328">Glycosyltransferase</keyword>
<gene>
    <name evidence="2" type="ORF">OS889_03960</name>
</gene>
<dbReference type="PANTHER" id="PTHR10859">
    <property type="entry name" value="GLYCOSYL TRANSFERASE"/>
    <property type="match status" value="1"/>
</dbReference>
<dbReference type="PANTHER" id="PTHR10859:SF91">
    <property type="entry name" value="DOLICHYL-PHOSPHATE BETA-GLUCOSYLTRANSFERASE"/>
    <property type="match status" value="1"/>
</dbReference>
<comment type="caution">
    <text evidence="2">The sequence shown here is derived from an EMBL/GenBank/DDBJ whole genome shotgun (WGS) entry which is preliminary data.</text>
</comment>
<dbReference type="InterPro" id="IPR029044">
    <property type="entry name" value="Nucleotide-diphossugar_trans"/>
</dbReference>
<feature type="domain" description="Glycosyltransferase 2-like" evidence="1">
    <location>
        <begin position="45"/>
        <end position="126"/>
    </location>
</feature>
<dbReference type="InterPro" id="IPR001173">
    <property type="entry name" value="Glyco_trans_2-like"/>
</dbReference>
<keyword evidence="3" id="KW-1185">Reference proteome</keyword>
<dbReference type="AlphaFoldDB" id="A0ABD5M8D6"/>
<accession>A0ABD5M8D6</accession>
<dbReference type="EC" id="2.4.-.-" evidence="2"/>
<sequence>MTRAVGIVVPAYRPDPERLSGYLGALVDRLDPAVVRVELDAPRPDVRDRLAPLPDRVEIATADRRRGKGTAITAGFEALADDVDTLAFADADGSTPAPSFADVVDAVADGKADLAVGSRRHPDADVAAHQTFARRRLGDGFAWLARRMLDEPLYDYQCGAKAISADAWRDVRAHLYEPGFAWDIELVAVAGALGHRVVEVPVRWEDRPGSTVSTVGTTFRLARALVTARHRARLLGDDRLHELLDSQRDEQSLIERLAVADAEVREAD</sequence>
<organism evidence="2 3">
    <name type="scientific">Halobellus rubicundus</name>
    <dbReference type="NCBI Taxonomy" id="2996466"/>
    <lineage>
        <taxon>Archaea</taxon>
        <taxon>Methanobacteriati</taxon>
        <taxon>Methanobacteriota</taxon>
        <taxon>Stenosarchaea group</taxon>
        <taxon>Halobacteria</taxon>
        <taxon>Halobacteriales</taxon>
        <taxon>Haloferacaceae</taxon>
        <taxon>Halobellus</taxon>
    </lineage>
</organism>
<dbReference type="EMBL" id="JBGNYA010000001">
    <property type="protein sequence ID" value="MFA1610157.1"/>
    <property type="molecule type" value="Genomic_DNA"/>
</dbReference>
<dbReference type="Pfam" id="PF00535">
    <property type="entry name" value="Glycos_transf_2"/>
    <property type="match status" value="1"/>
</dbReference>
<evidence type="ECO:0000313" key="2">
    <source>
        <dbReference type="EMBL" id="MFA1610157.1"/>
    </source>
</evidence>
<dbReference type="RefSeq" id="WP_372387496.1">
    <property type="nucleotide sequence ID" value="NZ_JBGNYA010000001.1"/>
</dbReference>
<protein>
    <submittedName>
        <fullName evidence="2">Glycosyltransferase</fullName>
        <ecNumber evidence="2">2.4.-.-</ecNumber>
    </submittedName>
</protein>
<dbReference type="SUPFAM" id="SSF53448">
    <property type="entry name" value="Nucleotide-diphospho-sugar transferases"/>
    <property type="match status" value="1"/>
</dbReference>
<keyword evidence="2" id="KW-0808">Transferase</keyword>
<reference evidence="2 3" key="1">
    <citation type="submission" date="2024-08" db="EMBL/GenBank/DDBJ databases">
        <title>Halobellus sp. MBLA0158 whole genome sequence.</title>
        <authorList>
            <person name="Hwang C.Y."/>
            <person name="Cho E.-S."/>
            <person name="Seo M.-J."/>
        </authorList>
    </citation>
    <scope>NUCLEOTIDE SEQUENCE [LARGE SCALE GENOMIC DNA]</scope>
    <source>
        <strain evidence="2 3">MBLA0158</strain>
    </source>
</reference>
<dbReference type="GO" id="GO:0016757">
    <property type="term" value="F:glycosyltransferase activity"/>
    <property type="evidence" value="ECO:0007669"/>
    <property type="project" value="UniProtKB-KW"/>
</dbReference>
<name>A0ABD5M8D6_9EURY</name>